<dbReference type="Proteomes" id="UP000254893">
    <property type="component" value="Unassembled WGS sequence"/>
</dbReference>
<sequence length="301" mass="33886">MAEKIKILGVTRKSRFSPNHIGNDAAIFNEVCEKLTLTGADIEICNEDEFMEKESVSQDFIVTMARTKTLVKRLQKLEKEGKTVINSGWGIENCFRKNMTNVLLEGGIPYPASHVVSTISDITEIFNSLKGKGVWIKRGDFHAIHKEDVTFASSAEEAKYILNEYALRGIKEAVISEHLIGDLLKFYAVKDTGFFHYFYPYEHNHHKYAVYEQINGETVHYPFDVEKLKAIADRAATILGVHVYGGDIIIGPDGNFHIIDLNDWPSFAPCRAEAADAICSLLVNVFTTQQHAKRDISIQQS</sequence>
<dbReference type="RefSeq" id="WP_115169066.1">
    <property type="nucleotide sequence ID" value="NZ_UGYW01000002.1"/>
</dbReference>
<name>A0A380BGJ3_SPHSI</name>
<organism evidence="1 2">
    <name type="scientific">Sphingobacterium spiritivorum</name>
    <name type="common">Flavobacterium spiritivorum</name>
    <dbReference type="NCBI Taxonomy" id="258"/>
    <lineage>
        <taxon>Bacteria</taxon>
        <taxon>Pseudomonadati</taxon>
        <taxon>Bacteroidota</taxon>
        <taxon>Sphingobacteriia</taxon>
        <taxon>Sphingobacteriales</taxon>
        <taxon>Sphingobacteriaceae</taxon>
        <taxon>Sphingobacterium</taxon>
    </lineage>
</organism>
<evidence type="ECO:0000313" key="2">
    <source>
        <dbReference type="Proteomes" id="UP000254893"/>
    </source>
</evidence>
<protein>
    <submittedName>
        <fullName evidence="1">Glutathione synthase/Ribosomal protein S6 modification enzyme (Glutaminyl transferase)</fullName>
    </submittedName>
</protein>
<dbReference type="GO" id="GO:0016879">
    <property type="term" value="F:ligase activity, forming carbon-nitrogen bonds"/>
    <property type="evidence" value="ECO:0007669"/>
    <property type="project" value="TreeGrafter"/>
</dbReference>
<dbReference type="EMBL" id="UGYW01000002">
    <property type="protein sequence ID" value="SUJ01033.1"/>
    <property type="molecule type" value="Genomic_DNA"/>
</dbReference>
<dbReference type="AlphaFoldDB" id="A0A380BGJ3"/>
<dbReference type="PANTHER" id="PTHR21621">
    <property type="entry name" value="RIBOSOMAL PROTEIN S6 MODIFICATION PROTEIN"/>
    <property type="match status" value="1"/>
</dbReference>
<dbReference type="GO" id="GO:0016740">
    <property type="term" value="F:transferase activity"/>
    <property type="evidence" value="ECO:0007669"/>
    <property type="project" value="UniProtKB-KW"/>
</dbReference>
<proteinExistence type="predicted"/>
<dbReference type="PANTHER" id="PTHR21621:SF0">
    <property type="entry name" value="BETA-CITRYLGLUTAMATE SYNTHASE B-RELATED"/>
    <property type="match status" value="1"/>
</dbReference>
<evidence type="ECO:0000313" key="1">
    <source>
        <dbReference type="EMBL" id="SUJ01033.1"/>
    </source>
</evidence>
<accession>A0A380BGJ3</accession>
<gene>
    <name evidence="1" type="ORF">NCTC11388_00634</name>
</gene>
<keyword evidence="1" id="KW-0808">Transferase</keyword>
<dbReference type="SUPFAM" id="SSF56059">
    <property type="entry name" value="Glutathione synthetase ATP-binding domain-like"/>
    <property type="match status" value="1"/>
</dbReference>
<dbReference type="Gene3D" id="3.30.470.20">
    <property type="entry name" value="ATP-grasp fold, B domain"/>
    <property type="match status" value="1"/>
</dbReference>
<dbReference type="GO" id="GO:0005737">
    <property type="term" value="C:cytoplasm"/>
    <property type="evidence" value="ECO:0007669"/>
    <property type="project" value="TreeGrafter"/>
</dbReference>
<reference evidence="1 2" key="1">
    <citation type="submission" date="2018-06" db="EMBL/GenBank/DDBJ databases">
        <authorList>
            <consortium name="Pathogen Informatics"/>
            <person name="Doyle S."/>
        </authorList>
    </citation>
    <scope>NUCLEOTIDE SEQUENCE [LARGE SCALE GENOMIC DNA]</scope>
    <source>
        <strain evidence="1 2">NCTC11388</strain>
    </source>
</reference>